<gene>
    <name evidence="1" type="ORF">ABAZ39_30225</name>
    <name evidence="2" type="ORF">C1S70_28480</name>
</gene>
<dbReference type="AlphaFoldDB" id="A0A060DQI6"/>
<reference evidence="1 3" key="1">
    <citation type="journal article" date="2014" name="Genome Announc.">
        <title>Complete Genome Sequence of the Model Rhizosphere Strain Azospirillum brasilense Az39, Successfully Applied in Agriculture.</title>
        <authorList>
            <person name="Rivera D."/>
            <person name="Revale S."/>
            <person name="Molina R."/>
            <person name="Gualpa J."/>
            <person name="Puente M."/>
            <person name="Maroniche G."/>
            <person name="Paris G."/>
            <person name="Baker D."/>
            <person name="Clavijo B."/>
            <person name="McLay K."/>
            <person name="Spaepen S."/>
            <person name="Perticari A."/>
            <person name="Vazquez M."/>
            <person name="Wisniewski-Dye F."/>
            <person name="Watkins C."/>
            <person name="Martinez-Abarca F."/>
            <person name="Vanderleyden J."/>
            <person name="Cassan F."/>
        </authorList>
    </citation>
    <scope>NUCLEOTIDE SEQUENCE [LARGE SCALE GENOMIC DNA]</scope>
    <source>
        <strain evidence="1 3">Az39</strain>
        <plasmid evidence="1">AbAZ39_p4</plasmid>
    </source>
</reference>
<dbReference type="Proteomes" id="UP000236268">
    <property type="component" value="Unassembled WGS sequence"/>
</dbReference>
<evidence type="ECO:0000313" key="3">
    <source>
        <dbReference type="Proteomes" id="UP000027186"/>
    </source>
</evidence>
<dbReference type="EMBL" id="CP007797">
    <property type="protein sequence ID" value="AIB16136.1"/>
    <property type="molecule type" value="Genomic_DNA"/>
</dbReference>
<keyword evidence="1" id="KW-0614">Plasmid</keyword>
<reference evidence="2 4" key="2">
    <citation type="submission" date="2018-01" db="EMBL/GenBank/DDBJ databases">
        <title>Whole genome sequence of Azospirillum brasilense REC3 isolated from strawberry roots.</title>
        <authorList>
            <person name="Fontana C.A."/>
            <person name="Salazar S.M."/>
            <person name="Bassi D."/>
            <person name="Puglisi E."/>
            <person name="Lovaisa N.C."/>
            <person name="Toffoli L.M."/>
            <person name="Pedraza R."/>
            <person name="Cocconcelli P.S."/>
        </authorList>
    </citation>
    <scope>NUCLEOTIDE SEQUENCE [LARGE SCALE GENOMIC DNA]</scope>
    <source>
        <strain evidence="2 4">REC3</strain>
        <plasmid evidence="2">p27unnamed</plasmid>
    </source>
</reference>
<evidence type="ECO:0000313" key="2">
    <source>
        <dbReference type="EMBL" id="PNQ95517.1"/>
    </source>
</evidence>
<dbReference type="EMBL" id="POWG01000047">
    <property type="protein sequence ID" value="PNQ95517.1"/>
    <property type="molecule type" value="Genomic_DNA"/>
</dbReference>
<dbReference type="OrthoDB" id="7307423at2"/>
<protein>
    <submittedName>
        <fullName evidence="1">Uncharacterized protein</fullName>
    </submittedName>
</protein>
<dbReference type="KEGG" id="abq:ABAZ39_30225"/>
<dbReference type="RefSeq" id="WP_040137896.1">
    <property type="nucleotide sequence ID" value="NZ_CP007797.1"/>
</dbReference>
<geneLocation type="plasmid" evidence="1 3">
    <name>AbAZ39_p4</name>
</geneLocation>
<proteinExistence type="predicted"/>
<sequence length="129" mass="13553">MTTPAPAPHEGLCAKLLRGWRGARSLGALQALAPHDRDRVLADAGLTDLTAPAVLRAGHVGALLPAAMALHGVDGAAVEQDRPDLMNDLQRVCALCRSARTCRHLLADGCTQPEHALLCPNADTLDALR</sequence>
<geneLocation type="plasmid" evidence="2">
    <name>p27unnamed</name>
</geneLocation>
<evidence type="ECO:0000313" key="1">
    <source>
        <dbReference type="EMBL" id="AIB16136.1"/>
    </source>
</evidence>
<name>A0A060DQI6_9PROT</name>
<evidence type="ECO:0000313" key="4">
    <source>
        <dbReference type="Proteomes" id="UP000236268"/>
    </source>
</evidence>
<accession>A0A2K1FSK4</accession>
<accession>A0A060DQI6</accession>
<dbReference type="Proteomes" id="UP000027186">
    <property type="component" value="Plasmid AbAZ39_p4"/>
</dbReference>
<organism evidence="1 3">
    <name type="scientific">Azospirillum argentinense</name>
    <dbReference type="NCBI Taxonomy" id="2970906"/>
    <lineage>
        <taxon>Bacteria</taxon>
        <taxon>Pseudomonadati</taxon>
        <taxon>Pseudomonadota</taxon>
        <taxon>Alphaproteobacteria</taxon>
        <taxon>Rhodospirillales</taxon>
        <taxon>Azospirillaceae</taxon>
        <taxon>Azospirillum</taxon>
    </lineage>
</organism>